<dbReference type="KEGG" id="fuv:JR347_12015"/>
<dbReference type="RefSeq" id="WP_205720850.1">
    <property type="nucleotide sequence ID" value="NZ_CP070608.1"/>
</dbReference>
<dbReference type="AlphaFoldDB" id="A0A974WET6"/>
<protein>
    <submittedName>
        <fullName evidence="1">Uncharacterized protein</fullName>
    </submittedName>
</protein>
<organism evidence="1 2">
    <name type="scientific">Fulvivirga lutea</name>
    <dbReference type="NCBI Taxonomy" id="2810512"/>
    <lineage>
        <taxon>Bacteria</taxon>
        <taxon>Pseudomonadati</taxon>
        <taxon>Bacteroidota</taxon>
        <taxon>Cytophagia</taxon>
        <taxon>Cytophagales</taxon>
        <taxon>Fulvivirgaceae</taxon>
        <taxon>Fulvivirga</taxon>
    </lineage>
</organism>
<sequence>MMTNGAYSFEQRDNYLLIKASGIKNSTHQLLEGSRNVLELAIKFECNNILCDYREVQFDLNLSEAFNLVRIYENQLKEFKELRIAGLVADRYFELADFWEKISRKRGFDNKAFTTFDDAEEWLVTHQLNNSH</sequence>
<name>A0A974WET6_9BACT</name>
<proteinExistence type="predicted"/>
<reference evidence="1" key="1">
    <citation type="submission" date="2021-02" db="EMBL/GenBank/DDBJ databases">
        <title>Fulvivirga sp. S481 isolated from sea water.</title>
        <authorList>
            <person name="Bae S.S."/>
            <person name="Baek K."/>
        </authorList>
    </citation>
    <scope>NUCLEOTIDE SEQUENCE</scope>
    <source>
        <strain evidence="1">S481</strain>
    </source>
</reference>
<dbReference type="Proteomes" id="UP000662783">
    <property type="component" value="Chromosome"/>
</dbReference>
<evidence type="ECO:0000313" key="2">
    <source>
        <dbReference type="Proteomes" id="UP000662783"/>
    </source>
</evidence>
<gene>
    <name evidence="1" type="ORF">JR347_12015</name>
</gene>
<dbReference type="EMBL" id="CP070608">
    <property type="protein sequence ID" value="QSE96334.1"/>
    <property type="molecule type" value="Genomic_DNA"/>
</dbReference>
<evidence type="ECO:0000313" key="1">
    <source>
        <dbReference type="EMBL" id="QSE96334.1"/>
    </source>
</evidence>
<keyword evidence="2" id="KW-1185">Reference proteome</keyword>
<accession>A0A974WET6</accession>